<gene>
    <name evidence="3" type="ORF">SS37A_21800</name>
</gene>
<accession>A0ABN6VIJ4</accession>
<keyword evidence="2" id="KW-0732">Signal</keyword>
<sequence>MRLCARRFSGSLLVAAFVIGAGAAAAQELQLDPKAFDPKALDTSGASSVQTKRAKGRKGADANAQQTTPGKPQATPNGPNRQFGELEGWSPGKAPPKPKDKDDSAPSGSKPPVSVTPSGNMGTGFTF</sequence>
<protein>
    <submittedName>
        <fullName evidence="3">Uncharacterized protein</fullName>
    </submittedName>
</protein>
<feature type="signal peptide" evidence="2">
    <location>
        <begin position="1"/>
        <end position="26"/>
    </location>
</feature>
<reference evidence="3 4" key="1">
    <citation type="journal article" date="2023" name="Int. J. Syst. Evol. Microbiol.">
        <title>Methylocystis iwaonis sp. nov., a type II methane-oxidizing bacterium from surface soil of a rice paddy field in Japan, and emended description of the genus Methylocystis (ex Whittenbury et al. 1970) Bowman et al. 1993.</title>
        <authorList>
            <person name="Kaise H."/>
            <person name="Sawadogo J.B."/>
            <person name="Alam M.S."/>
            <person name="Ueno C."/>
            <person name="Dianou D."/>
            <person name="Shinjo R."/>
            <person name="Asakawa S."/>
        </authorList>
    </citation>
    <scope>NUCLEOTIDE SEQUENCE [LARGE SCALE GENOMIC DNA]</scope>
    <source>
        <strain evidence="3 4">SS37A-Re</strain>
    </source>
</reference>
<name>A0ABN6VIJ4_9HYPH</name>
<keyword evidence="4" id="KW-1185">Reference proteome</keyword>
<dbReference type="EMBL" id="AP027142">
    <property type="protein sequence ID" value="BDV34651.1"/>
    <property type="molecule type" value="Genomic_DNA"/>
</dbReference>
<feature type="chain" id="PRO_5046924175" evidence="2">
    <location>
        <begin position="27"/>
        <end position="127"/>
    </location>
</feature>
<feature type="compositionally biased region" description="Polar residues" evidence="1">
    <location>
        <begin position="63"/>
        <end position="80"/>
    </location>
</feature>
<evidence type="ECO:0000313" key="3">
    <source>
        <dbReference type="EMBL" id="BDV34651.1"/>
    </source>
</evidence>
<dbReference type="Proteomes" id="UP001317629">
    <property type="component" value="Chromosome"/>
</dbReference>
<feature type="region of interest" description="Disordered" evidence="1">
    <location>
        <begin position="37"/>
        <end position="127"/>
    </location>
</feature>
<dbReference type="RefSeq" id="WP_281927899.1">
    <property type="nucleotide sequence ID" value="NZ_AP027142.1"/>
</dbReference>
<feature type="compositionally biased region" description="Polar residues" evidence="1">
    <location>
        <begin position="115"/>
        <end position="127"/>
    </location>
</feature>
<evidence type="ECO:0000256" key="2">
    <source>
        <dbReference type="SAM" id="SignalP"/>
    </source>
</evidence>
<organism evidence="3 4">
    <name type="scientific">Methylocystis iwaonis</name>
    <dbReference type="NCBI Taxonomy" id="2885079"/>
    <lineage>
        <taxon>Bacteria</taxon>
        <taxon>Pseudomonadati</taxon>
        <taxon>Pseudomonadota</taxon>
        <taxon>Alphaproteobacteria</taxon>
        <taxon>Hyphomicrobiales</taxon>
        <taxon>Methylocystaceae</taxon>
        <taxon>Methylocystis</taxon>
    </lineage>
</organism>
<proteinExistence type="predicted"/>
<evidence type="ECO:0000313" key="4">
    <source>
        <dbReference type="Proteomes" id="UP001317629"/>
    </source>
</evidence>
<evidence type="ECO:0000256" key="1">
    <source>
        <dbReference type="SAM" id="MobiDB-lite"/>
    </source>
</evidence>